<dbReference type="SMART" id="SM01190">
    <property type="entry name" value="EMP24_GP25L"/>
    <property type="match status" value="1"/>
</dbReference>
<name>A0A452QGI1_URSAM</name>
<dbReference type="PANTHER" id="PTHR22811">
    <property type="entry name" value="TRANSMEMBRANE EMP24 DOMAIN-CONTAINING PROTEIN"/>
    <property type="match status" value="1"/>
</dbReference>
<evidence type="ECO:0000256" key="7">
    <source>
        <dbReference type="ARBA" id="ARBA00023136"/>
    </source>
</evidence>
<keyword evidence="6 9" id="KW-1133">Transmembrane helix</keyword>
<comment type="similarity">
    <text evidence="2 8">Belongs to the EMP24/GP25L family.</text>
</comment>
<dbReference type="InterPro" id="IPR015720">
    <property type="entry name" value="Emp24-like"/>
</dbReference>
<evidence type="ECO:0000256" key="9">
    <source>
        <dbReference type="SAM" id="Phobius"/>
    </source>
</evidence>
<dbReference type="InterPro" id="IPR009038">
    <property type="entry name" value="GOLD_dom"/>
</dbReference>
<evidence type="ECO:0000256" key="5">
    <source>
        <dbReference type="ARBA" id="ARBA00022824"/>
    </source>
</evidence>
<sequence length="233" mass="26404">RALEPGAGWVVPRVAPPQRGLARTRRGRGRLLALMAHGGAFYLEVRELEEKCFIQEIPDGTVVIGARPHLPSPAGGGLGRKGGQQSGQGILSLNLLARQYGPQGSFTFTSQSPGEHQICLHLESIRFALFYDGKLAIHLDMQLGEHTNDYAEFAAKDKLTQLHLRLQQLVEQVELIQKEQEYQRWREERFRQTSESTNQRVLWWSILQTLILVATGVWQMQHLKSFFKAKKLV</sequence>
<proteinExistence type="inferred from homology"/>
<dbReference type="Proteomes" id="UP000291022">
    <property type="component" value="Unassembled WGS sequence"/>
</dbReference>
<dbReference type="PROSITE" id="PS50866">
    <property type="entry name" value="GOLD"/>
    <property type="match status" value="1"/>
</dbReference>
<evidence type="ECO:0000259" key="10">
    <source>
        <dbReference type="PROSITE" id="PS50866"/>
    </source>
</evidence>
<accession>A0A452QGI1</accession>
<evidence type="ECO:0000256" key="6">
    <source>
        <dbReference type="ARBA" id="ARBA00022989"/>
    </source>
</evidence>
<feature type="transmembrane region" description="Helical" evidence="9">
    <location>
        <begin position="201"/>
        <end position="220"/>
    </location>
</feature>
<dbReference type="Ensembl" id="ENSUAMT00000004556.1">
    <property type="protein sequence ID" value="ENSUAMP00000003999.1"/>
    <property type="gene ID" value="ENSUAMG00000003682.1"/>
</dbReference>
<organism evidence="11 12">
    <name type="scientific">Ursus americanus</name>
    <name type="common">American black bear</name>
    <name type="synonym">Euarctos americanus</name>
    <dbReference type="NCBI Taxonomy" id="9643"/>
    <lineage>
        <taxon>Eukaryota</taxon>
        <taxon>Metazoa</taxon>
        <taxon>Chordata</taxon>
        <taxon>Craniata</taxon>
        <taxon>Vertebrata</taxon>
        <taxon>Euteleostomi</taxon>
        <taxon>Mammalia</taxon>
        <taxon>Eutheria</taxon>
        <taxon>Laurasiatheria</taxon>
        <taxon>Carnivora</taxon>
        <taxon>Caniformia</taxon>
        <taxon>Ursidae</taxon>
        <taxon>Ursus</taxon>
    </lineage>
</organism>
<protein>
    <recommendedName>
        <fullName evidence="10">GOLD domain-containing protein</fullName>
    </recommendedName>
</protein>
<evidence type="ECO:0000313" key="11">
    <source>
        <dbReference type="Ensembl" id="ENSUAMP00000003999.1"/>
    </source>
</evidence>
<keyword evidence="5" id="KW-0256">Endoplasmic reticulum</keyword>
<dbReference type="GO" id="GO:0005789">
    <property type="term" value="C:endoplasmic reticulum membrane"/>
    <property type="evidence" value="ECO:0007669"/>
    <property type="project" value="UniProtKB-SubCell"/>
</dbReference>
<keyword evidence="7 9" id="KW-0472">Membrane</keyword>
<reference evidence="11" key="2">
    <citation type="submission" date="2025-08" db="UniProtKB">
        <authorList>
            <consortium name="Ensembl"/>
        </authorList>
    </citation>
    <scope>IDENTIFICATION</scope>
</reference>
<keyword evidence="4" id="KW-0732">Signal</keyword>
<evidence type="ECO:0000256" key="3">
    <source>
        <dbReference type="ARBA" id="ARBA00022692"/>
    </source>
</evidence>
<reference evidence="12" key="1">
    <citation type="submission" date="2016-06" db="EMBL/GenBank/DDBJ databases">
        <title>De novo assembly and RNA-Seq shows season-dependent expression and editing in black bear kidneys.</title>
        <authorList>
            <person name="Korstanje R."/>
            <person name="Srivastava A."/>
            <person name="Sarsani V.K."/>
            <person name="Sheehan S.M."/>
            <person name="Seger R.L."/>
            <person name="Barter M.E."/>
            <person name="Lindqvist C."/>
            <person name="Brody L.C."/>
            <person name="Mullikin J.C."/>
        </authorList>
    </citation>
    <scope>NUCLEOTIDE SEQUENCE [LARGE SCALE GENOMIC DNA]</scope>
</reference>
<dbReference type="Pfam" id="PF01105">
    <property type="entry name" value="EMP24_GP25L"/>
    <property type="match status" value="1"/>
</dbReference>
<keyword evidence="3 8" id="KW-0812">Transmembrane</keyword>
<evidence type="ECO:0000313" key="12">
    <source>
        <dbReference type="Proteomes" id="UP000291022"/>
    </source>
</evidence>
<dbReference type="GeneTree" id="ENSGT00940000165429"/>
<reference evidence="11" key="3">
    <citation type="submission" date="2025-09" db="UniProtKB">
        <authorList>
            <consortium name="Ensembl"/>
        </authorList>
    </citation>
    <scope>IDENTIFICATION</scope>
</reference>
<evidence type="ECO:0000256" key="2">
    <source>
        <dbReference type="ARBA" id="ARBA00007104"/>
    </source>
</evidence>
<evidence type="ECO:0000256" key="1">
    <source>
        <dbReference type="ARBA" id="ARBA00004115"/>
    </source>
</evidence>
<evidence type="ECO:0000256" key="4">
    <source>
        <dbReference type="ARBA" id="ARBA00022729"/>
    </source>
</evidence>
<dbReference type="AlphaFoldDB" id="A0A452QGI1"/>
<comment type="subcellular location">
    <subcellularLocation>
        <location evidence="1">Endoplasmic reticulum membrane</location>
        <topology evidence="1">Single-pass type I membrane protein</topology>
    </subcellularLocation>
    <subcellularLocation>
        <location evidence="8">Membrane</location>
        <topology evidence="8">Single-pass type I membrane protein</topology>
    </subcellularLocation>
</comment>
<feature type="domain" description="GOLD" evidence="10">
    <location>
        <begin position="50"/>
        <end position="166"/>
    </location>
</feature>
<evidence type="ECO:0000256" key="8">
    <source>
        <dbReference type="RuleBase" id="RU003827"/>
    </source>
</evidence>
<keyword evidence="12" id="KW-1185">Reference proteome</keyword>